<evidence type="ECO:0000313" key="2">
    <source>
        <dbReference type="Proteomes" id="UP000197138"/>
    </source>
</evidence>
<dbReference type="Proteomes" id="UP000197138">
    <property type="component" value="Unassembled WGS sequence"/>
</dbReference>
<dbReference type="EMBL" id="MTKT01004939">
    <property type="protein sequence ID" value="OWM69013.1"/>
    <property type="molecule type" value="Genomic_DNA"/>
</dbReference>
<dbReference type="AlphaFoldDB" id="A0A218W8Y5"/>
<proteinExistence type="predicted"/>
<gene>
    <name evidence="1" type="ORF">CDL15_Pgr025200</name>
</gene>
<reference evidence="2" key="1">
    <citation type="journal article" date="2017" name="Plant J.">
        <title>The pomegranate (Punica granatum L.) genome and the genomics of punicalagin biosynthesis.</title>
        <authorList>
            <person name="Qin G."/>
            <person name="Xu C."/>
            <person name="Ming R."/>
            <person name="Tang H."/>
            <person name="Guyot R."/>
            <person name="Kramer E.M."/>
            <person name="Hu Y."/>
            <person name="Yi X."/>
            <person name="Qi Y."/>
            <person name="Xu X."/>
            <person name="Gao Z."/>
            <person name="Pan H."/>
            <person name="Jian J."/>
            <person name="Tian Y."/>
            <person name="Yue Z."/>
            <person name="Xu Y."/>
        </authorList>
    </citation>
    <scope>NUCLEOTIDE SEQUENCE [LARGE SCALE GENOMIC DNA]</scope>
    <source>
        <strain evidence="2">cv. Dabenzi</strain>
    </source>
</reference>
<protein>
    <submittedName>
        <fullName evidence="1">Uncharacterized protein</fullName>
    </submittedName>
</protein>
<evidence type="ECO:0000313" key="1">
    <source>
        <dbReference type="EMBL" id="OWM69013.1"/>
    </source>
</evidence>
<sequence>MTFEALDCAAGTFKVHKARAFERFQLDRSYCYFCRIKGSKKISPMPPGANGPSRPMIVDYNHCSLVFG</sequence>
<comment type="caution">
    <text evidence="1">The sequence shown here is derived from an EMBL/GenBank/DDBJ whole genome shotgun (WGS) entry which is preliminary data.</text>
</comment>
<accession>A0A218W8Y5</accession>
<name>A0A218W8Y5_PUNGR</name>
<organism evidence="1 2">
    <name type="scientific">Punica granatum</name>
    <name type="common">Pomegranate</name>
    <dbReference type="NCBI Taxonomy" id="22663"/>
    <lineage>
        <taxon>Eukaryota</taxon>
        <taxon>Viridiplantae</taxon>
        <taxon>Streptophyta</taxon>
        <taxon>Embryophyta</taxon>
        <taxon>Tracheophyta</taxon>
        <taxon>Spermatophyta</taxon>
        <taxon>Magnoliopsida</taxon>
        <taxon>eudicotyledons</taxon>
        <taxon>Gunneridae</taxon>
        <taxon>Pentapetalae</taxon>
        <taxon>rosids</taxon>
        <taxon>malvids</taxon>
        <taxon>Myrtales</taxon>
        <taxon>Lythraceae</taxon>
        <taxon>Punica</taxon>
    </lineage>
</organism>